<dbReference type="Proteomes" id="UP000439314">
    <property type="component" value="Unassembled WGS sequence"/>
</dbReference>
<dbReference type="InterPro" id="IPR011738">
    <property type="entry name" value="Phage_CHP"/>
</dbReference>
<reference evidence="2" key="2">
    <citation type="journal article" date="2020" name="Plant Dis.">
        <title>A Grain Rot of Rice in Iran Caused by a Xanthomonas Strain Closely Related to X. sacchari.</title>
        <authorList>
            <person name="Mirghasempour S.A."/>
            <person name="Huang S."/>
            <person name="Studholme D.J."/>
            <person name="Brady C.L."/>
        </authorList>
    </citation>
    <scope>NUCLEOTIDE SEQUENCE</scope>
    <source>
        <strain evidence="2">SAM114</strain>
    </source>
</reference>
<dbReference type="InterPro" id="IPR006450">
    <property type="entry name" value="Phage_HK97_gp6-like"/>
</dbReference>
<dbReference type="NCBIfam" id="TIGR02215">
    <property type="entry name" value="phage_chp_gp8"/>
    <property type="match status" value="1"/>
</dbReference>
<sequence>MLRLVTAAKSEPVSLAEAKKHLVVLHDADDTLIGALITAAREVVEQQTGYALAAATYDWSPVGDSRSPLPIEPGQVVSADGVYPVRFTTAPGPAPAALRAALLLRLGDLYANREAMVDGLTENPAYDYLTFPFRRVLP</sequence>
<organism evidence="1 4">
    <name type="scientific">Xanthomonas sontii</name>
    <dbReference type="NCBI Taxonomy" id="2650745"/>
    <lineage>
        <taxon>Bacteria</taxon>
        <taxon>Pseudomonadati</taxon>
        <taxon>Pseudomonadota</taxon>
        <taxon>Gammaproteobacteria</taxon>
        <taxon>Lysobacterales</taxon>
        <taxon>Lysobacteraceae</taxon>
        <taxon>Xanthomonas</taxon>
    </lineage>
</organism>
<dbReference type="InterPro" id="IPR021146">
    <property type="entry name" value="Phage_gp6-like_head-tail"/>
</dbReference>
<evidence type="ECO:0000313" key="3">
    <source>
        <dbReference type="Proteomes" id="UP000437931"/>
    </source>
</evidence>
<gene>
    <name evidence="1" type="ORF">GIY21_01000</name>
    <name evidence="2" type="ORF">GIY22_01770</name>
</gene>
<comment type="caution">
    <text evidence="1">The sequence shown here is derived from an EMBL/GenBank/DDBJ whole genome shotgun (WGS) entry which is preliminary data.</text>
</comment>
<proteinExistence type="predicted"/>
<keyword evidence="3" id="KW-1185">Reference proteome</keyword>
<evidence type="ECO:0000313" key="4">
    <source>
        <dbReference type="Proteomes" id="UP000439314"/>
    </source>
</evidence>
<dbReference type="EMBL" id="WJPM01000001">
    <property type="protein sequence ID" value="MRH73344.1"/>
    <property type="molecule type" value="Genomic_DNA"/>
</dbReference>
<dbReference type="AlphaFoldDB" id="A0A6N7Q814"/>
<dbReference type="NCBIfam" id="TIGR01560">
    <property type="entry name" value="put_DNA_pack"/>
    <property type="match status" value="1"/>
</dbReference>
<evidence type="ECO:0000313" key="2">
    <source>
        <dbReference type="EMBL" id="MRH73344.1"/>
    </source>
</evidence>
<protein>
    <submittedName>
        <fullName evidence="1">Phage gp6-like head-tail connector protein</fullName>
    </submittedName>
</protein>
<name>A0A6N7Q814_9XANT</name>
<dbReference type="EMBL" id="WJPN01000001">
    <property type="protein sequence ID" value="MRG98865.1"/>
    <property type="molecule type" value="Genomic_DNA"/>
</dbReference>
<dbReference type="CDD" id="cd08054">
    <property type="entry name" value="gp6"/>
    <property type="match status" value="1"/>
</dbReference>
<accession>A0A6N7Q814</accession>
<evidence type="ECO:0000313" key="1">
    <source>
        <dbReference type="EMBL" id="MRG98865.1"/>
    </source>
</evidence>
<dbReference type="RefSeq" id="WP_153750366.1">
    <property type="nucleotide sequence ID" value="NZ_WJPM01000001.1"/>
</dbReference>
<dbReference type="Gene3D" id="1.10.3230.30">
    <property type="entry name" value="Phage gp6-like head-tail connector protein"/>
    <property type="match status" value="1"/>
</dbReference>
<reference evidence="3 4" key="1">
    <citation type="submission" date="2019-11" db="EMBL/GenBank/DDBJ databases">
        <title>First report of rice panicle blight caused by Xanthomonas sp. in Iran.</title>
        <authorList>
            <person name="Mirghasempour S.A."/>
            <person name="Huang S."/>
            <person name="Brady C.L."/>
            <person name="Studholme D.J."/>
        </authorList>
    </citation>
    <scope>NUCLEOTIDE SEQUENCE [LARGE SCALE GENOMIC DNA]</scope>
    <source>
        <strain evidence="1 4">ASD011</strain>
        <strain evidence="3">SAM114</strain>
    </source>
</reference>
<dbReference type="Proteomes" id="UP000437931">
    <property type="component" value="Unassembled WGS sequence"/>
</dbReference>
<dbReference type="Pfam" id="PF05135">
    <property type="entry name" value="Phage_connect_1"/>
    <property type="match status" value="1"/>
</dbReference>